<gene>
    <name evidence="1" type="ORF">GLOINDRAFT_330653</name>
</gene>
<protein>
    <submittedName>
        <fullName evidence="1">Uncharacterized protein</fullName>
    </submittedName>
</protein>
<dbReference type="HOGENOM" id="CLU_2074405_0_0_1"/>
<sequence>MFIFMIYMDDRSFCNLRWQRHLMTGLSTTMVNETPQPLIFEKPSTGLIYANMSLIYKIYTHDLFLFLLQDCLFYIIFFTFVQESQVLNFKYFLKRSHSDYSINDSNISIMETYPILYH</sequence>
<name>U9SL18_RHIID</name>
<evidence type="ECO:0000313" key="1">
    <source>
        <dbReference type="EMBL" id="ERZ96618.1"/>
    </source>
</evidence>
<accession>U9SL18</accession>
<reference evidence="1" key="1">
    <citation type="submission" date="2013-07" db="EMBL/GenBank/DDBJ databases">
        <title>The genome of an arbuscular mycorrhizal fungus provides insights into the evolution of the oldest plant symbiosis.</title>
        <authorList>
            <consortium name="DOE Joint Genome Institute"/>
            <person name="Tisserant E."/>
            <person name="Malbreil M."/>
            <person name="Kuo A."/>
            <person name="Kohler A."/>
            <person name="Symeonidi A."/>
            <person name="Balestrini R."/>
            <person name="Charron P."/>
            <person name="Duensing N."/>
            <person name="Frei-dit-Frey N."/>
            <person name="Gianinazzi-Pearson V."/>
            <person name="Gilbert B."/>
            <person name="Handa Y."/>
            <person name="Hijri M."/>
            <person name="Kaul R."/>
            <person name="Kawaguchi M."/>
            <person name="Krajinski F."/>
            <person name="Lammers P."/>
            <person name="Lapierre D."/>
            <person name="Masclaux F.G."/>
            <person name="Murat C."/>
            <person name="Morin E."/>
            <person name="Ndikumana S."/>
            <person name="Pagni M."/>
            <person name="Petitpierre D."/>
            <person name="Requena N."/>
            <person name="Rosikiewicz P."/>
            <person name="Riley R."/>
            <person name="Saito K."/>
            <person name="San Clemente H."/>
            <person name="Shapiro H."/>
            <person name="van Tuinen D."/>
            <person name="Becard G."/>
            <person name="Bonfante P."/>
            <person name="Paszkowski U."/>
            <person name="Shachar-Hill Y."/>
            <person name="Young J.P."/>
            <person name="Sanders I.R."/>
            <person name="Henrissat B."/>
            <person name="Rensing S.A."/>
            <person name="Grigoriev I.V."/>
            <person name="Corradi N."/>
            <person name="Roux C."/>
            <person name="Martin F."/>
        </authorList>
    </citation>
    <scope>NUCLEOTIDE SEQUENCE</scope>
    <source>
        <strain evidence="1">DAOM 197198</strain>
    </source>
</reference>
<dbReference type="AlphaFoldDB" id="U9SL18"/>
<proteinExistence type="predicted"/>
<dbReference type="EMBL" id="KI300290">
    <property type="protein sequence ID" value="ERZ96618.1"/>
    <property type="molecule type" value="Genomic_DNA"/>
</dbReference>
<organism evidence="1">
    <name type="scientific">Rhizophagus irregularis (strain DAOM 181602 / DAOM 197198 / MUCL 43194)</name>
    <name type="common">Arbuscular mycorrhizal fungus</name>
    <name type="synonym">Glomus intraradices</name>
    <dbReference type="NCBI Taxonomy" id="747089"/>
    <lineage>
        <taxon>Eukaryota</taxon>
        <taxon>Fungi</taxon>
        <taxon>Fungi incertae sedis</taxon>
        <taxon>Mucoromycota</taxon>
        <taxon>Glomeromycotina</taxon>
        <taxon>Glomeromycetes</taxon>
        <taxon>Glomerales</taxon>
        <taxon>Glomeraceae</taxon>
        <taxon>Rhizophagus</taxon>
    </lineage>
</organism>